<dbReference type="Gene3D" id="3.40.50.1220">
    <property type="entry name" value="TPP-binding domain"/>
    <property type="match status" value="1"/>
</dbReference>
<dbReference type="PANTHER" id="PTHR43153:SF1">
    <property type="entry name" value="ELECTRON TRANSFER FLAVOPROTEIN SUBUNIT ALPHA, MITOCHONDRIAL"/>
    <property type="match status" value="1"/>
</dbReference>
<gene>
    <name evidence="11" type="ordered locus">Adeh_0049</name>
</gene>
<dbReference type="GO" id="GO:0033539">
    <property type="term" value="P:fatty acid beta-oxidation using acyl-CoA dehydrogenase"/>
    <property type="evidence" value="ECO:0007669"/>
    <property type="project" value="TreeGrafter"/>
</dbReference>
<dbReference type="KEGG" id="ade:Adeh_0049"/>
<dbReference type="HOGENOM" id="CLU_034178_0_1_7"/>
<comment type="cofactor">
    <cofactor evidence="9">
        <name>FAD</name>
        <dbReference type="ChEBI" id="CHEBI:57692"/>
    </cofactor>
    <text evidence="9">Binds 1 FAD per dimer.</text>
</comment>
<dbReference type="SUPFAM" id="SSF52402">
    <property type="entry name" value="Adenine nucleotide alpha hydrolases-like"/>
    <property type="match status" value="1"/>
</dbReference>
<dbReference type="OrthoDB" id="9770286at2"/>
<evidence type="ECO:0000256" key="6">
    <source>
        <dbReference type="ARBA" id="ARBA00025649"/>
    </source>
</evidence>
<accession>Q2ILZ5</accession>
<evidence type="ECO:0000313" key="12">
    <source>
        <dbReference type="Proteomes" id="UP000001935"/>
    </source>
</evidence>
<dbReference type="InterPro" id="IPR029035">
    <property type="entry name" value="DHS-like_NAD/FAD-binding_dom"/>
</dbReference>
<dbReference type="Proteomes" id="UP000001935">
    <property type="component" value="Chromosome"/>
</dbReference>
<dbReference type="InterPro" id="IPR018206">
    <property type="entry name" value="ETF_asu_C_CS"/>
</dbReference>
<dbReference type="PANTHER" id="PTHR43153">
    <property type="entry name" value="ELECTRON TRANSFER FLAVOPROTEIN ALPHA"/>
    <property type="match status" value="1"/>
</dbReference>
<dbReference type="InterPro" id="IPR033947">
    <property type="entry name" value="ETF_alpha_N"/>
</dbReference>
<protein>
    <recommendedName>
        <fullName evidence="7">Electron transfer flavoprotein subunit alpha</fullName>
    </recommendedName>
    <alternativeName>
        <fullName evidence="8">Electron transfer flavoprotein large subunit</fullName>
    </alternativeName>
</protein>
<dbReference type="GO" id="GO:0050660">
    <property type="term" value="F:flavin adenine dinucleotide binding"/>
    <property type="evidence" value="ECO:0007669"/>
    <property type="project" value="InterPro"/>
</dbReference>
<organism evidence="11 12">
    <name type="scientific">Anaeromyxobacter dehalogenans (strain 2CP-C)</name>
    <dbReference type="NCBI Taxonomy" id="290397"/>
    <lineage>
        <taxon>Bacteria</taxon>
        <taxon>Pseudomonadati</taxon>
        <taxon>Myxococcota</taxon>
        <taxon>Myxococcia</taxon>
        <taxon>Myxococcales</taxon>
        <taxon>Cystobacterineae</taxon>
        <taxon>Anaeromyxobacteraceae</taxon>
        <taxon>Anaeromyxobacter</taxon>
    </lineage>
</organism>
<evidence type="ECO:0000256" key="5">
    <source>
        <dbReference type="ARBA" id="ARBA00022982"/>
    </source>
</evidence>
<dbReference type="Pfam" id="PF01012">
    <property type="entry name" value="ETF"/>
    <property type="match status" value="1"/>
</dbReference>
<evidence type="ECO:0000256" key="3">
    <source>
        <dbReference type="ARBA" id="ARBA00022630"/>
    </source>
</evidence>
<dbReference type="InterPro" id="IPR014730">
    <property type="entry name" value="ETF_a/b_N"/>
</dbReference>
<keyword evidence="2" id="KW-0813">Transport</keyword>
<feature type="binding site" evidence="9">
    <location>
        <position position="212"/>
    </location>
    <ligand>
        <name>FAD</name>
        <dbReference type="ChEBI" id="CHEBI:57692"/>
    </ligand>
</feature>
<evidence type="ECO:0000256" key="7">
    <source>
        <dbReference type="ARBA" id="ARBA00068674"/>
    </source>
</evidence>
<dbReference type="Gene3D" id="3.40.50.620">
    <property type="entry name" value="HUPs"/>
    <property type="match status" value="1"/>
</dbReference>
<dbReference type="Pfam" id="PF00766">
    <property type="entry name" value="ETF_alpha"/>
    <property type="match status" value="1"/>
</dbReference>
<dbReference type="PIRSF" id="PIRSF000089">
    <property type="entry name" value="Electra_flavoP_a"/>
    <property type="match status" value="1"/>
</dbReference>
<dbReference type="eggNOG" id="COG2025">
    <property type="taxonomic scope" value="Bacteria"/>
</dbReference>
<reference evidence="11 12" key="1">
    <citation type="submission" date="2006-01" db="EMBL/GenBank/DDBJ databases">
        <title>Complete sequence of Anaeromyxobacter dehalogenans 2CP-C.</title>
        <authorList>
            <consortium name="US DOE Joint Genome Institute"/>
            <person name="Copeland A."/>
            <person name="Lucas S."/>
            <person name="Lapidus A."/>
            <person name="Barry K."/>
            <person name="Detter J.C."/>
            <person name="Glavina T."/>
            <person name="Hammon N."/>
            <person name="Israni S."/>
            <person name="Pitluck S."/>
            <person name="Brettin T."/>
            <person name="Bruce D."/>
            <person name="Han C."/>
            <person name="Tapia R."/>
            <person name="Gilna P."/>
            <person name="Kiss H."/>
            <person name="Schmutz J."/>
            <person name="Larimer F."/>
            <person name="Land M."/>
            <person name="Kyrpides N."/>
            <person name="Anderson I."/>
            <person name="Sanford R.A."/>
            <person name="Ritalahti K.M."/>
            <person name="Thomas H.S."/>
            <person name="Kirby J.R."/>
            <person name="Zhulin I.B."/>
            <person name="Loeffler F.E."/>
            <person name="Richardson P."/>
        </authorList>
    </citation>
    <scope>NUCLEOTIDE SEQUENCE [LARGE SCALE GENOMIC DNA]</scope>
    <source>
        <strain evidence="11 12">2CP-C</strain>
    </source>
</reference>
<proteinExistence type="inferred from homology"/>
<evidence type="ECO:0000256" key="9">
    <source>
        <dbReference type="PIRSR" id="PIRSR000089-1"/>
    </source>
</evidence>
<sequence length="321" mass="32328">MSNVLIVAEQGGGQIRKATLHAISAGRAVAARTGGALHVALLGNGVRPLADALAAHGAEVHVADAPALEHPLADAWAPVIAEIAKACGAAYVGAAATAQGKDLLPRVAARLGAGMATEVLGFGGEGAAVTFRRPMWAGNVLAEVEIATPVKVFTVRATEFPAAAGEGAGKGAVHEVAAAVPAGLRTRHVGFREVKSERPELTEARVVVSGGRGTKGDFKPVEALADALGAAVGASRAAVDAGWVPNDWQVGQTGKVVAPDLYVAAGISGAIQHLAGMKGSKVIVAVNKDPDAPVFQVADYGLVADLFQALPALTEKVKASK</sequence>
<dbReference type="CDD" id="cd01715">
    <property type="entry name" value="ETF_alpha"/>
    <property type="match status" value="1"/>
</dbReference>
<keyword evidence="3" id="KW-0285">Flavoprotein</keyword>
<comment type="function">
    <text evidence="6">The electron transfer flavoprotein serves as a specific electron acceptor for other dehydrogenases. It transfers the electrons to the main respiratory chain via ETF-ubiquinone oxidoreductase (ETF dehydrogenase).</text>
</comment>
<feature type="binding site" evidence="9">
    <location>
        <begin position="235"/>
        <end position="236"/>
    </location>
    <ligand>
        <name>FAD</name>
        <dbReference type="ChEBI" id="CHEBI:57692"/>
    </ligand>
</feature>
<evidence type="ECO:0000256" key="8">
    <source>
        <dbReference type="ARBA" id="ARBA00079299"/>
    </source>
</evidence>
<evidence type="ECO:0000256" key="1">
    <source>
        <dbReference type="ARBA" id="ARBA00005817"/>
    </source>
</evidence>
<dbReference type="SMART" id="SM00893">
    <property type="entry name" value="ETF"/>
    <property type="match status" value="1"/>
</dbReference>
<feature type="binding site" evidence="9">
    <location>
        <begin position="249"/>
        <end position="253"/>
    </location>
    <ligand>
        <name>FAD</name>
        <dbReference type="ChEBI" id="CHEBI:57692"/>
    </ligand>
</feature>
<evidence type="ECO:0000256" key="4">
    <source>
        <dbReference type="ARBA" id="ARBA00022827"/>
    </source>
</evidence>
<dbReference type="PROSITE" id="PS00696">
    <property type="entry name" value="ETF_ALPHA"/>
    <property type="match status" value="1"/>
</dbReference>
<feature type="binding site" evidence="9">
    <location>
        <position position="287"/>
    </location>
    <ligand>
        <name>FAD</name>
        <dbReference type="ChEBI" id="CHEBI:57692"/>
    </ligand>
</feature>
<dbReference type="InterPro" id="IPR014729">
    <property type="entry name" value="Rossmann-like_a/b/a_fold"/>
</dbReference>
<feature type="domain" description="Electron transfer flavoprotein alpha/beta-subunit N-terminal" evidence="10">
    <location>
        <begin position="4"/>
        <end position="188"/>
    </location>
</feature>
<name>Q2ILZ5_ANADE</name>
<evidence type="ECO:0000256" key="2">
    <source>
        <dbReference type="ARBA" id="ARBA00022448"/>
    </source>
</evidence>
<dbReference type="InterPro" id="IPR001308">
    <property type="entry name" value="ETF_a/FixB"/>
</dbReference>
<keyword evidence="4 9" id="KW-0274">FAD</keyword>
<dbReference type="AlphaFoldDB" id="Q2ILZ5"/>
<keyword evidence="5" id="KW-0249">Electron transport</keyword>
<dbReference type="InterPro" id="IPR014731">
    <property type="entry name" value="ETF_asu_C"/>
</dbReference>
<dbReference type="EMBL" id="CP000251">
    <property type="protein sequence ID" value="ABC79827.1"/>
    <property type="molecule type" value="Genomic_DNA"/>
</dbReference>
<dbReference type="FunFam" id="3.40.50.1220:FF:000001">
    <property type="entry name" value="Electron transfer flavoprotein, alpha subunit"/>
    <property type="match status" value="1"/>
</dbReference>
<comment type="similarity">
    <text evidence="1">Belongs to the ETF alpha-subunit/FixB family.</text>
</comment>
<dbReference type="SUPFAM" id="SSF52467">
    <property type="entry name" value="DHS-like NAD/FAD-binding domain"/>
    <property type="match status" value="1"/>
</dbReference>
<feature type="binding site" evidence="9">
    <location>
        <begin position="266"/>
        <end position="273"/>
    </location>
    <ligand>
        <name>FAD</name>
        <dbReference type="ChEBI" id="CHEBI:57692"/>
    </ligand>
</feature>
<evidence type="ECO:0000313" key="11">
    <source>
        <dbReference type="EMBL" id="ABC79827.1"/>
    </source>
</evidence>
<evidence type="ECO:0000259" key="10">
    <source>
        <dbReference type="SMART" id="SM00893"/>
    </source>
</evidence>
<dbReference type="RefSeq" id="WP_011419110.1">
    <property type="nucleotide sequence ID" value="NC_007760.1"/>
</dbReference>
<dbReference type="STRING" id="290397.Adeh_0049"/>
<dbReference type="GO" id="GO:0009055">
    <property type="term" value="F:electron transfer activity"/>
    <property type="evidence" value="ECO:0007669"/>
    <property type="project" value="InterPro"/>
</dbReference>